<accession>A0A427YVH1</accession>
<feature type="compositionally biased region" description="Low complexity" evidence="1">
    <location>
        <begin position="345"/>
        <end position="391"/>
    </location>
</feature>
<dbReference type="EMBL" id="RSCD01000001">
    <property type="protein sequence ID" value="RSH95133.1"/>
    <property type="molecule type" value="Genomic_DNA"/>
</dbReference>
<dbReference type="OrthoDB" id="5572844at2759"/>
<name>A0A427YVH1_9TREE</name>
<dbReference type="AlphaFoldDB" id="A0A427YVH1"/>
<dbReference type="Proteomes" id="UP000279259">
    <property type="component" value="Unassembled WGS sequence"/>
</dbReference>
<gene>
    <name evidence="2" type="ORF">EHS25_000219</name>
</gene>
<sequence>MSVYGSTSTQQPAAICALKSPADAIHILEAVRLGRDKYAEMDRWETMGCFQSRWRGFLVYTESSDSLSPPPPDGGYQYPNGYYKKIESLIKQTYSTTMTHPVTGKVKKFHVVAYSSKLNPQGDSHNPLPLPHQLPLLANIKIPSGIWPEWEHRREADYARRTPVIAPNSTPVTAIASSESSSSAGHSHSHSHPPPPPPAPYSHRPEDQPYPDSRYYPTPPGYPRHEYGGPPPPLPPLPPSSTYAPGHNPNHNPTHNHNHAAHTQPTQSHERYHPYAAPRSYPAYSSSSPYPPPPDGYDDRDPIPGRTLRSPSFPPFRSYQDIAPSHATSLSEHQLSHPHSAPPGSVSNSNSNSTSNSNSHSHSHSGSISNPNQVPNPNQNPAPNQNPSQNSTRSPPRLGISAALDGVSSGGLTLPPLRMAIDDNARLPSPAASSNGMGKLSPRLSDGVGEDARQLGALGKTVF</sequence>
<proteinExistence type="predicted"/>
<keyword evidence="3" id="KW-1185">Reference proteome</keyword>
<feature type="compositionally biased region" description="Low complexity" evidence="1">
    <location>
        <begin position="274"/>
        <end position="288"/>
    </location>
</feature>
<feature type="region of interest" description="Disordered" evidence="1">
    <location>
        <begin position="425"/>
        <end position="463"/>
    </location>
</feature>
<protein>
    <submittedName>
        <fullName evidence="2">Uncharacterized protein</fullName>
    </submittedName>
</protein>
<feature type="compositionally biased region" description="Low complexity" evidence="1">
    <location>
        <begin position="176"/>
        <end position="186"/>
    </location>
</feature>
<evidence type="ECO:0000313" key="3">
    <source>
        <dbReference type="Proteomes" id="UP000279259"/>
    </source>
</evidence>
<evidence type="ECO:0000313" key="2">
    <source>
        <dbReference type="EMBL" id="RSH95133.1"/>
    </source>
</evidence>
<feature type="compositionally biased region" description="Pro residues" evidence="1">
    <location>
        <begin position="229"/>
        <end position="239"/>
    </location>
</feature>
<reference evidence="2 3" key="1">
    <citation type="submission" date="2018-11" db="EMBL/GenBank/DDBJ databases">
        <title>Genome sequence of Saitozyma podzolica DSM 27192.</title>
        <authorList>
            <person name="Aliyu H."/>
            <person name="Gorte O."/>
            <person name="Ochsenreither K."/>
        </authorList>
    </citation>
    <scope>NUCLEOTIDE SEQUENCE [LARGE SCALE GENOMIC DNA]</scope>
    <source>
        <strain evidence="2 3">DSM 27192</strain>
    </source>
</reference>
<feature type="region of interest" description="Disordered" evidence="1">
    <location>
        <begin position="161"/>
        <end position="404"/>
    </location>
</feature>
<organism evidence="2 3">
    <name type="scientific">Saitozyma podzolica</name>
    <dbReference type="NCBI Taxonomy" id="1890683"/>
    <lineage>
        <taxon>Eukaryota</taxon>
        <taxon>Fungi</taxon>
        <taxon>Dikarya</taxon>
        <taxon>Basidiomycota</taxon>
        <taxon>Agaricomycotina</taxon>
        <taxon>Tremellomycetes</taxon>
        <taxon>Tremellales</taxon>
        <taxon>Trimorphomycetaceae</taxon>
        <taxon>Saitozyma</taxon>
    </lineage>
</organism>
<comment type="caution">
    <text evidence="2">The sequence shown here is derived from an EMBL/GenBank/DDBJ whole genome shotgun (WGS) entry which is preliminary data.</text>
</comment>
<evidence type="ECO:0000256" key="1">
    <source>
        <dbReference type="SAM" id="MobiDB-lite"/>
    </source>
</evidence>